<evidence type="ECO:0000313" key="1">
    <source>
        <dbReference type="EMBL" id="MBH0780508.1"/>
    </source>
</evidence>
<name>A0A931IH65_9NOCA</name>
<dbReference type="Proteomes" id="UP000655751">
    <property type="component" value="Unassembled WGS sequence"/>
</dbReference>
<accession>A0A931IH65</accession>
<sequence>MKTTPVAPAPTAPFADKLAYYRTQHTSRGVNITHQIGTPIIVLGIPLIFAKPRIGIPMFVGGWLLQIIGHRLFEKNLPSTHKGWITYQLTGLIHVCEAYGDMLTRRSLRRSTRRYRRTVDETVG</sequence>
<comment type="caution">
    <text evidence="1">The sequence shown here is derived from an EMBL/GenBank/DDBJ whole genome shotgun (WGS) entry which is preliminary data.</text>
</comment>
<protein>
    <submittedName>
        <fullName evidence="1">DUF962 domain-containing protein</fullName>
    </submittedName>
</protein>
<dbReference type="Pfam" id="PF06127">
    <property type="entry name" value="Mpo1-like"/>
    <property type="match status" value="1"/>
</dbReference>
<proteinExistence type="predicted"/>
<gene>
    <name evidence="1" type="ORF">IT779_29965</name>
</gene>
<keyword evidence="2" id="KW-1185">Reference proteome</keyword>
<dbReference type="RefSeq" id="WP_196152808.1">
    <property type="nucleotide sequence ID" value="NZ_JADMLG010000015.1"/>
</dbReference>
<dbReference type="EMBL" id="JADMLG010000015">
    <property type="protein sequence ID" value="MBH0780508.1"/>
    <property type="molecule type" value="Genomic_DNA"/>
</dbReference>
<evidence type="ECO:0000313" key="2">
    <source>
        <dbReference type="Proteomes" id="UP000655751"/>
    </source>
</evidence>
<dbReference type="AlphaFoldDB" id="A0A931IH65"/>
<reference evidence="1" key="1">
    <citation type="submission" date="2020-11" db="EMBL/GenBank/DDBJ databases">
        <title>Nocardia NEAU-351.nov., a novel actinomycete isolated from the cow dung.</title>
        <authorList>
            <person name="Zhang X."/>
        </authorList>
    </citation>
    <scope>NUCLEOTIDE SEQUENCE</scope>
    <source>
        <strain evidence="1">NEAU-351</strain>
    </source>
</reference>
<dbReference type="InterPro" id="IPR009305">
    <property type="entry name" value="Mpo1-like"/>
</dbReference>
<organism evidence="1 2">
    <name type="scientific">Nocardia bovistercoris</name>
    <dbReference type="NCBI Taxonomy" id="2785916"/>
    <lineage>
        <taxon>Bacteria</taxon>
        <taxon>Bacillati</taxon>
        <taxon>Actinomycetota</taxon>
        <taxon>Actinomycetes</taxon>
        <taxon>Mycobacteriales</taxon>
        <taxon>Nocardiaceae</taxon>
        <taxon>Nocardia</taxon>
    </lineage>
</organism>